<protein>
    <submittedName>
        <fullName evidence="2">Uncharacterized protein</fullName>
    </submittedName>
</protein>
<feature type="compositionally biased region" description="Basic residues" evidence="1">
    <location>
        <begin position="25"/>
        <end position="48"/>
    </location>
</feature>
<proteinExistence type="predicted"/>
<dbReference type="EMBL" id="WIQW01000018">
    <property type="protein sequence ID" value="KAF3103505.1"/>
    <property type="molecule type" value="Genomic_DNA"/>
</dbReference>
<sequence length="219" mass="24859">MTQLSGQGARGIYQPPAAQETRSYRSWRKRRRSHTASRKSVRSRRRKGREFSEGVSVESGPDDTSSNSSSHSSQTTSSEESVASDKSEFSDGTKWGVEQLSEERKNPDFYDLSSRRIAPFNHRGDNVNAIPLCKRCHDGFDSLRPQVIILPVDLQYSLNVEEQDFRERSENVQGTIRRRLSPSGNQYRVHLLNSRPACVEEKHLNNLEDSDMPGGLYQA</sequence>
<evidence type="ECO:0000256" key="1">
    <source>
        <dbReference type="SAM" id="MobiDB-lite"/>
    </source>
</evidence>
<comment type="caution">
    <text evidence="2">The sequence shown here is derived from an EMBL/GenBank/DDBJ whole genome shotgun (WGS) entry which is preliminary data.</text>
</comment>
<organism evidence="2 3">
    <name type="scientific">Orbilia oligospora</name>
    <name type="common">Nematode-trapping fungus</name>
    <name type="synonym">Arthrobotrys oligospora</name>
    <dbReference type="NCBI Taxonomy" id="2813651"/>
    <lineage>
        <taxon>Eukaryota</taxon>
        <taxon>Fungi</taxon>
        <taxon>Dikarya</taxon>
        <taxon>Ascomycota</taxon>
        <taxon>Pezizomycotina</taxon>
        <taxon>Orbiliomycetes</taxon>
        <taxon>Orbiliales</taxon>
        <taxon>Orbiliaceae</taxon>
        <taxon>Orbilia</taxon>
    </lineage>
</organism>
<evidence type="ECO:0000313" key="2">
    <source>
        <dbReference type="EMBL" id="KAF3103505.1"/>
    </source>
</evidence>
<gene>
    <name evidence="2" type="ORF">TWF102_003695</name>
</gene>
<dbReference type="AlphaFoldDB" id="A0A7C8JED7"/>
<accession>A0A7C8JED7</accession>
<name>A0A7C8JED7_ORBOL</name>
<evidence type="ECO:0000313" key="3">
    <source>
        <dbReference type="Proteomes" id="UP000475325"/>
    </source>
</evidence>
<feature type="compositionally biased region" description="Low complexity" evidence="1">
    <location>
        <begin position="58"/>
        <end position="81"/>
    </location>
</feature>
<reference evidence="2 3" key="1">
    <citation type="submission" date="2019-06" db="EMBL/GenBank/DDBJ databases">
        <authorList>
            <person name="Palmer J.M."/>
        </authorList>
    </citation>
    <scope>NUCLEOTIDE SEQUENCE [LARGE SCALE GENOMIC DNA]</scope>
    <source>
        <strain evidence="2 3">TWF102</strain>
    </source>
</reference>
<dbReference type="Proteomes" id="UP000475325">
    <property type="component" value="Unassembled WGS sequence"/>
</dbReference>
<feature type="region of interest" description="Disordered" evidence="1">
    <location>
        <begin position="1"/>
        <end position="91"/>
    </location>
</feature>